<evidence type="ECO:0000313" key="3">
    <source>
        <dbReference type="Proteomes" id="UP001187471"/>
    </source>
</evidence>
<dbReference type="AlphaFoldDB" id="A0AA88UTY1"/>
<feature type="chain" id="PRO_5041706492" evidence="1">
    <location>
        <begin position="23"/>
        <end position="1064"/>
    </location>
</feature>
<dbReference type="PANTHER" id="PTHR31656">
    <property type="entry name" value="ROOT CAP DOMAIN-CONTAINING PROTEIN"/>
    <property type="match status" value="1"/>
</dbReference>
<accession>A0AA88UTY1</accession>
<sequence>MKILSISCLLLSIALLFVSSNAQQYAGLYCGNPKSPCFQRVIYCPTECPSSYSENPKAKVCRINCERHCTAECKRRKPNCDSPGSACYDPRFIGGDGVLFYFHGKSNQHFSLVSDRNLQINARFIGHRPTGRTRDFTWIQALGLLFNSHTFSLEATKAAAWNNETDHLKFSYDGKDIHIPVGHLSTWTSPEDNVVKVERTSSKNSVMVILPDVLELLVNVVPVTKQDDRVHNYRVPSDHCFAHLEVQFRFFGLSSKVEGVLGRTYQPDFENPAKPGVAMAVVGGEDKYRTTSLLSADCGACGGFSPKNVAEESPVIVEYGTLDCSGPLAQQMIFKELDILSISCLFFSIALLFVSSFAQVNTYYRGLYCGNPTSRCFRQYIYCPTECPSSYSEEAKAKVCRIDCDRHCRAECKRRKPDCNSPGSACYDPRFIGGDGVVFYFHGKSNQHFTLVSDRNLQINARFIGHRPTGRTRDFTWIQALGLLFNSHTFSLEATKAAAWNNETDHLKFSYDGKDIHIPVGHLSTWTSPEDNTVKVERTSSKNSVMVILPDVLELLVNVVPVTKQDDRVHNYRVPADDCFAHLEVQFRFFGLSSKVEGVLGRTYQPDFENPAKPGVAMAVVGGEDKYRTTSLLSADCEACGGFSPKNVAEESPMIVEHGTLDCSGLSRKLQGITPTLVCIINSLLMALKMELFKRWMSELLGHAMNLYPSLPKYAIQWHVVNFEYAMNILSSSSLSIILLIFVSGVSIQINGGTVTCNRRGQCFLRSLSCPSECPTTFPSDPRAKVCYVNCNSPICRAECRNRKPNCNGPGAACLDPRFIGGDGIVFYFHGKSNEHFSLVSDLNLQINARFIGLRPAGRPRDYTWIQALGLLFDSHTVSVEATKTMTWDDEVDHLKLSYEGKELLIPEGYPSFWISPENDLKIERTSSKNSVLITVPEVAEISVNVVPVTKEDDRIHNYQIPSNDCFAHLEVQFRFYGLSPKVQGVLGRTYQEDFKNPAKPGVAMPVVGGEDKYRITSLLSADCASCNFSPSGVLKQEDSPAMNYGTLDCTSGPNGGNGIVCRK</sequence>
<dbReference type="Pfam" id="PF06830">
    <property type="entry name" value="Root_cap"/>
    <property type="match status" value="3"/>
</dbReference>
<gene>
    <name evidence="2" type="ORF">RJ640_004525</name>
</gene>
<reference evidence="2" key="1">
    <citation type="submission" date="2022-12" db="EMBL/GenBank/DDBJ databases">
        <title>Draft genome assemblies for two species of Escallonia (Escalloniales).</title>
        <authorList>
            <person name="Chanderbali A."/>
            <person name="Dervinis C."/>
            <person name="Anghel I."/>
            <person name="Soltis D."/>
            <person name="Soltis P."/>
            <person name="Zapata F."/>
        </authorList>
    </citation>
    <scope>NUCLEOTIDE SEQUENCE</scope>
    <source>
        <strain evidence="2">UCBG92.1500</strain>
        <tissue evidence="2">Leaf</tissue>
    </source>
</reference>
<dbReference type="Proteomes" id="UP001187471">
    <property type="component" value="Unassembled WGS sequence"/>
</dbReference>
<proteinExistence type="predicted"/>
<name>A0AA88UTY1_9ASTE</name>
<organism evidence="2 3">
    <name type="scientific">Escallonia rubra</name>
    <dbReference type="NCBI Taxonomy" id="112253"/>
    <lineage>
        <taxon>Eukaryota</taxon>
        <taxon>Viridiplantae</taxon>
        <taxon>Streptophyta</taxon>
        <taxon>Embryophyta</taxon>
        <taxon>Tracheophyta</taxon>
        <taxon>Spermatophyta</taxon>
        <taxon>Magnoliopsida</taxon>
        <taxon>eudicotyledons</taxon>
        <taxon>Gunneridae</taxon>
        <taxon>Pentapetalae</taxon>
        <taxon>asterids</taxon>
        <taxon>campanulids</taxon>
        <taxon>Escalloniales</taxon>
        <taxon>Escalloniaceae</taxon>
        <taxon>Escallonia</taxon>
    </lineage>
</organism>
<keyword evidence="3" id="KW-1185">Reference proteome</keyword>
<feature type="signal peptide" evidence="1">
    <location>
        <begin position="1"/>
        <end position="22"/>
    </location>
</feature>
<evidence type="ECO:0000313" key="2">
    <source>
        <dbReference type="EMBL" id="KAK2993013.1"/>
    </source>
</evidence>
<comment type="caution">
    <text evidence="2">The sequence shown here is derived from an EMBL/GenBank/DDBJ whole genome shotgun (WGS) entry which is preliminary data.</text>
</comment>
<evidence type="ECO:0000256" key="1">
    <source>
        <dbReference type="SAM" id="SignalP"/>
    </source>
</evidence>
<dbReference type="InterPro" id="IPR009646">
    <property type="entry name" value="Root_cap"/>
</dbReference>
<keyword evidence="1" id="KW-0732">Signal</keyword>
<protein>
    <submittedName>
        <fullName evidence="2">Uncharacterized protein</fullName>
    </submittedName>
</protein>
<dbReference type="EMBL" id="JAVXUO010000357">
    <property type="protein sequence ID" value="KAK2993013.1"/>
    <property type="molecule type" value="Genomic_DNA"/>
</dbReference>